<dbReference type="InParanoid" id="A0A0C3K492"/>
<protein>
    <submittedName>
        <fullName evidence="1">Uncharacterized protein</fullName>
    </submittedName>
</protein>
<sequence>MSRIMDLFEEEAKQSHTHQEVQRLMVEKKISEQAWVDAEKAQASAKEAEQNLQKMIEQRLVTAAKLKELFDDNHICVTQYTCPKTTCQVEVENKPIEIGLTGNMISAVNKLLGPPVNQVDPNPHLNKPNIWADIFYDSHEA</sequence>
<proteinExistence type="predicted"/>
<dbReference type="Proteomes" id="UP000054217">
    <property type="component" value="Unassembled WGS sequence"/>
</dbReference>
<evidence type="ECO:0000313" key="2">
    <source>
        <dbReference type="Proteomes" id="UP000054217"/>
    </source>
</evidence>
<dbReference type="OrthoDB" id="2669864at2759"/>
<reference evidence="1 2" key="1">
    <citation type="submission" date="2014-04" db="EMBL/GenBank/DDBJ databases">
        <authorList>
            <consortium name="DOE Joint Genome Institute"/>
            <person name="Kuo A."/>
            <person name="Kohler A."/>
            <person name="Costa M.D."/>
            <person name="Nagy L.G."/>
            <person name="Floudas D."/>
            <person name="Copeland A."/>
            <person name="Barry K.W."/>
            <person name="Cichocki N."/>
            <person name="Veneault-Fourrey C."/>
            <person name="LaButti K."/>
            <person name="Lindquist E.A."/>
            <person name="Lipzen A."/>
            <person name="Lundell T."/>
            <person name="Morin E."/>
            <person name="Murat C."/>
            <person name="Sun H."/>
            <person name="Tunlid A."/>
            <person name="Henrissat B."/>
            <person name="Grigoriev I.V."/>
            <person name="Hibbett D.S."/>
            <person name="Martin F."/>
            <person name="Nordberg H.P."/>
            <person name="Cantor M.N."/>
            <person name="Hua S.X."/>
        </authorList>
    </citation>
    <scope>NUCLEOTIDE SEQUENCE [LARGE SCALE GENOMIC DNA]</scope>
    <source>
        <strain evidence="1 2">Marx 270</strain>
    </source>
</reference>
<gene>
    <name evidence="1" type="ORF">M404DRAFT_9218</name>
</gene>
<dbReference type="AlphaFoldDB" id="A0A0C3K492"/>
<dbReference type="HOGENOM" id="CLU_1826053_0_0_1"/>
<organism evidence="1 2">
    <name type="scientific">Pisolithus tinctorius Marx 270</name>
    <dbReference type="NCBI Taxonomy" id="870435"/>
    <lineage>
        <taxon>Eukaryota</taxon>
        <taxon>Fungi</taxon>
        <taxon>Dikarya</taxon>
        <taxon>Basidiomycota</taxon>
        <taxon>Agaricomycotina</taxon>
        <taxon>Agaricomycetes</taxon>
        <taxon>Agaricomycetidae</taxon>
        <taxon>Boletales</taxon>
        <taxon>Sclerodermatineae</taxon>
        <taxon>Pisolithaceae</taxon>
        <taxon>Pisolithus</taxon>
    </lineage>
</organism>
<evidence type="ECO:0000313" key="1">
    <source>
        <dbReference type="EMBL" id="KIO04367.1"/>
    </source>
</evidence>
<accession>A0A0C3K492</accession>
<name>A0A0C3K492_PISTI</name>
<keyword evidence="2" id="KW-1185">Reference proteome</keyword>
<reference evidence="2" key="2">
    <citation type="submission" date="2015-01" db="EMBL/GenBank/DDBJ databases">
        <title>Evolutionary Origins and Diversification of the Mycorrhizal Mutualists.</title>
        <authorList>
            <consortium name="DOE Joint Genome Institute"/>
            <consortium name="Mycorrhizal Genomics Consortium"/>
            <person name="Kohler A."/>
            <person name="Kuo A."/>
            <person name="Nagy L.G."/>
            <person name="Floudas D."/>
            <person name="Copeland A."/>
            <person name="Barry K.W."/>
            <person name="Cichocki N."/>
            <person name="Veneault-Fourrey C."/>
            <person name="LaButti K."/>
            <person name="Lindquist E.A."/>
            <person name="Lipzen A."/>
            <person name="Lundell T."/>
            <person name="Morin E."/>
            <person name="Murat C."/>
            <person name="Riley R."/>
            <person name="Ohm R."/>
            <person name="Sun H."/>
            <person name="Tunlid A."/>
            <person name="Henrissat B."/>
            <person name="Grigoriev I.V."/>
            <person name="Hibbett D.S."/>
            <person name="Martin F."/>
        </authorList>
    </citation>
    <scope>NUCLEOTIDE SEQUENCE [LARGE SCALE GENOMIC DNA]</scope>
    <source>
        <strain evidence="2">Marx 270</strain>
    </source>
</reference>
<dbReference type="EMBL" id="KN831971">
    <property type="protein sequence ID" value="KIO04367.1"/>
    <property type="molecule type" value="Genomic_DNA"/>
</dbReference>